<dbReference type="STRING" id="406817.XNC1_2312"/>
<protein>
    <recommendedName>
        <fullName evidence="1">IprA winged helix-turn-helix domain-containing protein</fullName>
    </recommendedName>
</protein>
<reference evidence="2 3" key="1">
    <citation type="journal article" date="2011" name="PLoS ONE">
        <title>The entomopathogenic bacterial endosymbionts xenorhabdus and photorhabdus: convergent lifestyles from divergent genomes.</title>
        <authorList>
            <person name="Chaston J.M."/>
            <person name="Suen G."/>
            <person name="Tucker S.L."/>
            <person name="Andersen A.W."/>
            <person name="Bhasin A."/>
            <person name="Bode E."/>
            <person name="Bode H.B."/>
            <person name="Brachmann A.O."/>
            <person name="Cowles C.E."/>
            <person name="Cowles K.N."/>
            <person name="Darby C."/>
            <person name="de Leon L."/>
            <person name="Drace K."/>
            <person name="Du Z."/>
            <person name="Givaudan A."/>
            <person name="Herbert Tran E.E."/>
            <person name="Jewell K.A."/>
            <person name="Knack J.J."/>
            <person name="Krasomil-Osterfeld K.C."/>
            <person name="Kukor R."/>
            <person name="Lanois A."/>
            <person name="Latreille P."/>
            <person name="Leimgruber N.K."/>
            <person name="Lipke C.M."/>
            <person name="Liu R."/>
            <person name="Lu X."/>
            <person name="Martens E.C."/>
            <person name="Marri P.R."/>
            <person name="Medigue C."/>
            <person name="Menard M.L."/>
            <person name="Miller N.M."/>
            <person name="Morales-Soto N."/>
            <person name="Norton S."/>
            <person name="Ogier J.C."/>
            <person name="Orchard S.S."/>
            <person name="Park D."/>
            <person name="Park Y."/>
            <person name="Qurollo B.A."/>
            <person name="Sugar D.R."/>
            <person name="Richards G.R."/>
            <person name="Rouy Z."/>
            <person name="Slominski B."/>
            <person name="Slominski K."/>
            <person name="Snyder H."/>
            <person name="Tjaden B.C."/>
            <person name="van der Hoeven R."/>
            <person name="Welch R.D."/>
            <person name="Wheeler C."/>
            <person name="Xiang B."/>
            <person name="Barbazuk B."/>
            <person name="Gaudriault S."/>
            <person name="Goodner B."/>
            <person name="Slater S.C."/>
            <person name="Forst S."/>
            <person name="Goldman B.S."/>
            <person name="Goodrich-Blair H."/>
        </authorList>
    </citation>
    <scope>NUCLEOTIDE SEQUENCE [LARGE SCALE GENOMIC DNA]</scope>
    <source>
        <strain evidence="3">ATCC 19061 / DSM 3370 / CCUG 14189 / LMG 1036 / NCIMB 9965 / AN6</strain>
    </source>
</reference>
<dbReference type="eggNOG" id="COG0664">
    <property type="taxonomic scope" value="Bacteria"/>
</dbReference>
<dbReference type="InterPro" id="IPR041687">
    <property type="entry name" value="HTH_46"/>
</dbReference>
<evidence type="ECO:0000313" key="3">
    <source>
        <dbReference type="Proteomes" id="UP000008075"/>
    </source>
</evidence>
<proteinExistence type="predicted"/>
<dbReference type="Proteomes" id="UP000008075">
    <property type="component" value="Chromosome"/>
</dbReference>
<sequence length="210" mass="24679">MKRLLKPVNSFKKVLDTLLPYSELITSDTPTEGLLIRIENEFAKFFLLVQGYVNVRRADDDLIIATFFSPYIIGLSFYSGAEIYYSIELGPNCKMHQLPRVIALNAIKKHDLYREWMRIISYKISFLYARDMSIYRHNNKETVCSLLSRLIDLPDEFRESITVIKYIEKRCTLSRSCIQRILFSLKKEGYIEIIDGYLTKIITLPNQSYY</sequence>
<dbReference type="RefSeq" id="WP_010845863.1">
    <property type="nucleotide sequence ID" value="NC_014228.1"/>
</dbReference>
<accession>D3VFQ7</accession>
<dbReference type="HOGENOM" id="CLU_080453_2_0_6"/>
<organism evidence="2 3">
    <name type="scientific">Xenorhabdus nematophila (strain ATCC 19061 / DSM 3370 / CCUG 14189 / LMG 1036 / NCIMB 9965 / AN6)</name>
    <dbReference type="NCBI Taxonomy" id="406817"/>
    <lineage>
        <taxon>Bacteria</taxon>
        <taxon>Pseudomonadati</taxon>
        <taxon>Pseudomonadota</taxon>
        <taxon>Gammaproteobacteria</taxon>
        <taxon>Enterobacterales</taxon>
        <taxon>Morganellaceae</taxon>
        <taxon>Xenorhabdus</taxon>
    </lineage>
</organism>
<evidence type="ECO:0000313" key="2">
    <source>
        <dbReference type="EMBL" id="CBJ90371.1"/>
    </source>
</evidence>
<feature type="domain" description="IprA winged helix-turn-helix" evidence="1">
    <location>
        <begin position="141"/>
        <end position="206"/>
    </location>
</feature>
<dbReference type="GeneID" id="24902817"/>
<dbReference type="AlphaFoldDB" id="D3VFQ7"/>
<dbReference type="InterPro" id="IPR014710">
    <property type="entry name" value="RmlC-like_jellyroll"/>
</dbReference>
<dbReference type="Gene3D" id="2.60.120.10">
    <property type="entry name" value="Jelly Rolls"/>
    <property type="match status" value="1"/>
</dbReference>
<name>D3VFQ7_XENNA</name>
<dbReference type="Pfam" id="PF15977">
    <property type="entry name" value="HTH_46"/>
    <property type="match status" value="1"/>
</dbReference>
<dbReference type="EMBL" id="FN667742">
    <property type="protein sequence ID" value="CBJ90371.1"/>
    <property type="molecule type" value="Genomic_DNA"/>
</dbReference>
<evidence type="ECO:0000259" key="1">
    <source>
        <dbReference type="Pfam" id="PF15977"/>
    </source>
</evidence>
<keyword evidence="3" id="KW-1185">Reference proteome</keyword>
<dbReference type="KEGG" id="xne:XNC1_2312"/>
<gene>
    <name evidence="2" type="ordered locus">XNC1_2312</name>
</gene>